<protein>
    <submittedName>
        <fullName evidence="3">Putative juvenile hormone acid methyltransferase</fullName>
    </submittedName>
</protein>
<evidence type="ECO:0000313" key="3">
    <source>
        <dbReference type="EMBL" id="JAA69661.1"/>
    </source>
</evidence>
<feature type="region of interest" description="Disordered" evidence="1">
    <location>
        <begin position="1"/>
        <end position="20"/>
    </location>
</feature>
<dbReference type="InterPro" id="IPR029063">
    <property type="entry name" value="SAM-dependent_MTases_sf"/>
</dbReference>
<reference evidence="3" key="1">
    <citation type="submission" date="2012-12" db="EMBL/GenBank/DDBJ databases">
        <title>Identification and characterization of a phenylalanine ammonia-lyase gene family in Isatis indigotica Fort.</title>
        <authorList>
            <person name="Liu Q."/>
            <person name="Chen J."/>
            <person name="Zhou X."/>
            <person name="Di P."/>
            <person name="Xiao Y."/>
            <person name="Xuan H."/>
            <person name="Zhang L."/>
            <person name="Chen W."/>
        </authorList>
    </citation>
    <scope>NUCLEOTIDE SEQUENCE</scope>
    <source>
        <tissue evidence="3">Salivary gland</tissue>
    </source>
</reference>
<dbReference type="GO" id="GO:0010420">
    <property type="term" value="F:polyprenyldihydroxybenzoate methyltransferase activity"/>
    <property type="evidence" value="ECO:0007669"/>
    <property type="project" value="TreeGrafter"/>
</dbReference>
<evidence type="ECO:0000259" key="2">
    <source>
        <dbReference type="Pfam" id="PF13649"/>
    </source>
</evidence>
<dbReference type="EMBL" id="GADI01004147">
    <property type="protein sequence ID" value="JAA69661.1"/>
    <property type="molecule type" value="mRNA"/>
</dbReference>
<dbReference type="AlphaFoldDB" id="A0A0K8RF25"/>
<accession>A0A0K8RF25</accession>
<name>A0A0K8RF25_IXORI</name>
<dbReference type="CDD" id="cd02440">
    <property type="entry name" value="AdoMet_MTases"/>
    <property type="match status" value="1"/>
</dbReference>
<dbReference type="GO" id="GO:0032259">
    <property type="term" value="P:methylation"/>
    <property type="evidence" value="ECO:0007669"/>
    <property type="project" value="UniProtKB-KW"/>
</dbReference>
<proteinExistence type="evidence at transcript level"/>
<sequence length="292" mass="32981">MATPSSDANTADKHPNKPSIAPQIYVSANKLQRAINIETLDLLHESFGSRPNSSQQFIDVGCGTGDFTRQDLLPRCQPCRRIVATDVSRKMVEYAKENFAHPQIAYEVHDIESDVSGLVERYGKFDRVYSFFALQWAGDITTALRNVAALMTDEGECLLLFGARLTLHNVWRRIMEVDRWKPYKEVLERFIPPSHDIEDVSGLISYMLGVLKDASLKPLTCQLLSQDRNGSDPNDFIKLELSLDPVLPLLPEESKTQYKTDVAEIINKMWTEKPAGDPQLITDMFVVHATKI</sequence>
<keyword evidence="3" id="KW-0808">Transferase</keyword>
<dbReference type="InterPro" id="IPR041698">
    <property type="entry name" value="Methyltransf_25"/>
</dbReference>
<dbReference type="SUPFAM" id="SSF53335">
    <property type="entry name" value="S-adenosyl-L-methionine-dependent methyltransferases"/>
    <property type="match status" value="1"/>
</dbReference>
<keyword evidence="3" id="KW-0489">Methyltransferase</keyword>
<dbReference type="Pfam" id="PF13649">
    <property type="entry name" value="Methyltransf_25"/>
    <property type="match status" value="1"/>
</dbReference>
<organism evidence="3">
    <name type="scientific">Ixodes ricinus</name>
    <name type="common">Common tick</name>
    <name type="synonym">Acarus ricinus</name>
    <dbReference type="NCBI Taxonomy" id="34613"/>
    <lineage>
        <taxon>Eukaryota</taxon>
        <taxon>Metazoa</taxon>
        <taxon>Ecdysozoa</taxon>
        <taxon>Arthropoda</taxon>
        <taxon>Chelicerata</taxon>
        <taxon>Arachnida</taxon>
        <taxon>Acari</taxon>
        <taxon>Parasitiformes</taxon>
        <taxon>Ixodida</taxon>
        <taxon>Ixodoidea</taxon>
        <taxon>Ixodidae</taxon>
        <taxon>Ixodinae</taxon>
        <taxon>Ixodes</taxon>
    </lineage>
</organism>
<dbReference type="Gene3D" id="3.40.50.150">
    <property type="entry name" value="Vaccinia Virus protein VP39"/>
    <property type="match status" value="1"/>
</dbReference>
<dbReference type="PANTHER" id="PTHR43464:SF23">
    <property type="entry name" value="JUVENILE HORMONE ACID O-METHYLTRANSFERASE"/>
    <property type="match status" value="1"/>
</dbReference>
<dbReference type="PANTHER" id="PTHR43464">
    <property type="entry name" value="METHYLTRANSFERASE"/>
    <property type="match status" value="1"/>
</dbReference>
<feature type="domain" description="Methyltransferase" evidence="2">
    <location>
        <begin position="58"/>
        <end position="155"/>
    </location>
</feature>
<evidence type="ECO:0000256" key="1">
    <source>
        <dbReference type="SAM" id="MobiDB-lite"/>
    </source>
</evidence>